<organism evidence="1 2">
    <name type="scientific">Dermacentor silvarum</name>
    <name type="common">Tick</name>
    <dbReference type="NCBI Taxonomy" id="543639"/>
    <lineage>
        <taxon>Eukaryota</taxon>
        <taxon>Metazoa</taxon>
        <taxon>Ecdysozoa</taxon>
        <taxon>Arthropoda</taxon>
        <taxon>Chelicerata</taxon>
        <taxon>Arachnida</taxon>
        <taxon>Acari</taxon>
        <taxon>Parasitiformes</taxon>
        <taxon>Ixodida</taxon>
        <taxon>Ixodoidea</taxon>
        <taxon>Ixodidae</taxon>
        <taxon>Rhipicephalinae</taxon>
        <taxon>Dermacentor</taxon>
    </lineage>
</organism>
<sequence>MASEELTVLSGSRKPAPRFTPEEKSLLLSLVNNHKKVLECKKTDVASLSAKSAAWKKLAVEYNAQHGVTPRDFKQLKKCLGNMKQKWKEENSEEKIKIHKTGGGPAAAGMTPLSALVGAVAGHMATRIANENDSDGATYLPPVDSQPVVRLLQPMVTEVEAVYDYYVVRSVLHDEHRVEFTNSEEHRSPGHMQNDEAMDYNYGVTHNTCAPNADENAAALEHLDNDSNKENELDRPAREASPRPAQSHPEASPRPPRGRMALLERTLSCENDVRIALLREEHKTRMRLLEEEHKDNLQKRNEEHKIKMEILQVQKQVELAKLTAMNERV</sequence>
<name>A0ACB8DNS0_DERSI</name>
<evidence type="ECO:0000313" key="2">
    <source>
        <dbReference type="Proteomes" id="UP000821865"/>
    </source>
</evidence>
<evidence type="ECO:0000313" key="1">
    <source>
        <dbReference type="EMBL" id="KAH7974117.1"/>
    </source>
</evidence>
<protein>
    <submittedName>
        <fullName evidence="1">Uncharacterized protein</fullName>
    </submittedName>
</protein>
<proteinExistence type="predicted"/>
<accession>A0ACB8DNS0</accession>
<comment type="caution">
    <text evidence="1">The sequence shown here is derived from an EMBL/GenBank/DDBJ whole genome shotgun (WGS) entry which is preliminary data.</text>
</comment>
<keyword evidence="2" id="KW-1185">Reference proteome</keyword>
<dbReference type="EMBL" id="CM023479">
    <property type="protein sequence ID" value="KAH7974117.1"/>
    <property type="molecule type" value="Genomic_DNA"/>
</dbReference>
<gene>
    <name evidence="1" type="ORF">HPB49_010205</name>
</gene>
<reference evidence="1" key="1">
    <citation type="submission" date="2020-05" db="EMBL/GenBank/DDBJ databases">
        <title>Large-scale comparative analyses of tick genomes elucidate their genetic diversity and vector capacities.</title>
        <authorList>
            <person name="Jia N."/>
            <person name="Wang J."/>
            <person name="Shi W."/>
            <person name="Du L."/>
            <person name="Sun Y."/>
            <person name="Zhan W."/>
            <person name="Jiang J."/>
            <person name="Wang Q."/>
            <person name="Zhang B."/>
            <person name="Ji P."/>
            <person name="Sakyi L.B."/>
            <person name="Cui X."/>
            <person name="Yuan T."/>
            <person name="Jiang B."/>
            <person name="Yang W."/>
            <person name="Lam T.T.-Y."/>
            <person name="Chang Q."/>
            <person name="Ding S."/>
            <person name="Wang X."/>
            <person name="Zhu J."/>
            <person name="Ruan X."/>
            <person name="Zhao L."/>
            <person name="Wei J."/>
            <person name="Que T."/>
            <person name="Du C."/>
            <person name="Cheng J."/>
            <person name="Dai P."/>
            <person name="Han X."/>
            <person name="Huang E."/>
            <person name="Gao Y."/>
            <person name="Liu J."/>
            <person name="Shao H."/>
            <person name="Ye R."/>
            <person name="Li L."/>
            <person name="Wei W."/>
            <person name="Wang X."/>
            <person name="Wang C."/>
            <person name="Yang T."/>
            <person name="Huo Q."/>
            <person name="Li W."/>
            <person name="Guo W."/>
            <person name="Chen H."/>
            <person name="Zhou L."/>
            <person name="Ni X."/>
            <person name="Tian J."/>
            <person name="Zhou Y."/>
            <person name="Sheng Y."/>
            <person name="Liu T."/>
            <person name="Pan Y."/>
            <person name="Xia L."/>
            <person name="Li J."/>
            <person name="Zhao F."/>
            <person name="Cao W."/>
        </authorList>
    </citation>
    <scope>NUCLEOTIDE SEQUENCE</scope>
    <source>
        <strain evidence="1">Dsil-2018</strain>
    </source>
</reference>
<dbReference type="Proteomes" id="UP000821865">
    <property type="component" value="Chromosome 10"/>
</dbReference>